<protein>
    <submittedName>
        <fullName evidence="8">Equilibrative nucleotide transporter 3</fullName>
    </submittedName>
</protein>
<proteinExistence type="inferred from homology"/>
<feature type="transmembrane region" description="Helical" evidence="7">
    <location>
        <begin position="278"/>
        <end position="302"/>
    </location>
</feature>
<dbReference type="InterPro" id="IPR002259">
    <property type="entry name" value="Eqnu_transpt"/>
</dbReference>
<gene>
    <name evidence="8" type="primary">ENT3_5</name>
    <name evidence="8" type="ORF">CK203_044284</name>
</gene>
<dbReference type="Proteomes" id="UP000288805">
    <property type="component" value="Unassembled WGS sequence"/>
</dbReference>
<reference evidence="8 9" key="1">
    <citation type="journal article" date="2018" name="PLoS Genet.">
        <title>Population sequencing reveals clonal diversity and ancestral inbreeding in the grapevine cultivar Chardonnay.</title>
        <authorList>
            <person name="Roach M.J."/>
            <person name="Johnson D.L."/>
            <person name="Bohlmann J."/>
            <person name="van Vuuren H.J."/>
            <person name="Jones S.J."/>
            <person name="Pretorius I.S."/>
            <person name="Schmidt S.A."/>
            <person name="Borneman A.R."/>
        </authorList>
    </citation>
    <scope>NUCLEOTIDE SEQUENCE [LARGE SCALE GENOMIC DNA]</scope>
    <source>
        <strain evidence="9">cv. Chardonnay</strain>
        <tissue evidence="8">Leaf</tissue>
    </source>
</reference>
<comment type="caution">
    <text evidence="8">The sequence shown here is derived from an EMBL/GenBank/DDBJ whole genome shotgun (WGS) entry which is preliminary data.</text>
</comment>
<evidence type="ECO:0000256" key="3">
    <source>
        <dbReference type="ARBA" id="ARBA00022448"/>
    </source>
</evidence>
<dbReference type="EMBL" id="QGNW01000334">
    <property type="protein sequence ID" value="RVW76160.1"/>
    <property type="molecule type" value="Genomic_DNA"/>
</dbReference>
<keyword evidence="3" id="KW-0813">Transport</keyword>
<evidence type="ECO:0000256" key="5">
    <source>
        <dbReference type="ARBA" id="ARBA00022989"/>
    </source>
</evidence>
<organism evidence="8 9">
    <name type="scientific">Vitis vinifera</name>
    <name type="common">Grape</name>
    <dbReference type="NCBI Taxonomy" id="29760"/>
    <lineage>
        <taxon>Eukaryota</taxon>
        <taxon>Viridiplantae</taxon>
        <taxon>Streptophyta</taxon>
        <taxon>Embryophyta</taxon>
        <taxon>Tracheophyta</taxon>
        <taxon>Spermatophyta</taxon>
        <taxon>Magnoliopsida</taxon>
        <taxon>eudicotyledons</taxon>
        <taxon>Gunneridae</taxon>
        <taxon>Pentapetalae</taxon>
        <taxon>rosids</taxon>
        <taxon>Vitales</taxon>
        <taxon>Vitaceae</taxon>
        <taxon>Viteae</taxon>
        <taxon>Vitis</taxon>
    </lineage>
</organism>
<name>A0A438GVE4_VITVI</name>
<evidence type="ECO:0000256" key="7">
    <source>
        <dbReference type="SAM" id="Phobius"/>
    </source>
</evidence>
<feature type="transmembrane region" description="Helical" evidence="7">
    <location>
        <begin position="117"/>
        <end position="141"/>
    </location>
</feature>
<evidence type="ECO:0000256" key="1">
    <source>
        <dbReference type="ARBA" id="ARBA00004141"/>
    </source>
</evidence>
<keyword evidence="6 7" id="KW-0472">Membrane</keyword>
<evidence type="ECO:0000256" key="2">
    <source>
        <dbReference type="ARBA" id="ARBA00007965"/>
    </source>
</evidence>
<evidence type="ECO:0000313" key="9">
    <source>
        <dbReference type="Proteomes" id="UP000288805"/>
    </source>
</evidence>
<feature type="transmembrane region" description="Helical" evidence="7">
    <location>
        <begin position="254"/>
        <end position="272"/>
    </location>
</feature>
<comment type="similarity">
    <text evidence="2">Belongs to the SLC29A/ENT transporter (TC 2.A.57) family.</text>
</comment>
<dbReference type="PANTHER" id="PTHR10332:SF38">
    <property type="entry name" value="EQUILIBRATIVE NUCLEOTIDE TRANSPORTER 3-RELATED"/>
    <property type="match status" value="1"/>
</dbReference>
<sequence length="345" mass="38231">MYKRDTNYNWWKCNSNKTLGKNYCNDCVLDSRNGSAVSWNTMLIIGDYYYKLFPRYHPERVLTVICQTFAIGSMAILTYKEASTNTRKRNIIGYTLFCVSTLILIVLDLATSGQGGIGPYIGICVIVVAFGVATALVQGGVTGDLSFMSPEFVRSFIALRLMTKAVFGKSDDGERNGAILKYYRMKAASEGSQTVSADLAVVGIQTEQSQAGDALEAFLGHLVTLSIFPVFNVWDMISRYFPIVKCLRLPRRGLMVGILIQFLFIPAFYFTAKYGDQGWMILLTSFLSIFNGYLTVCVFTNAPKGYKGPEQNALGNMLTLCLHCGIFADAMLVMMVTFGCRVDGL</sequence>
<feature type="transmembrane region" description="Helical" evidence="7">
    <location>
        <begin position="314"/>
        <end position="338"/>
    </location>
</feature>
<evidence type="ECO:0000313" key="8">
    <source>
        <dbReference type="EMBL" id="RVW76160.1"/>
    </source>
</evidence>
<accession>A0A438GVE4</accession>
<dbReference type="GO" id="GO:0005337">
    <property type="term" value="F:nucleoside transmembrane transporter activity"/>
    <property type="evidence" value="ECO:0007669"/>
    <property type="project" value="InterPro"/>
</dbReference>
<evidence type="ECO:0000256" key="4">
    <source>
        <dbReference type="ARBA" id="ARBA00022692"/>
    </source>
</evidence>
<feature type="transmembrane region" description="Helical" evidence="7">
    <location>
        <begin position="91"/>
        <end position="110"/>
    </location>
</feature>
<evidence type="ECO:0000256" key="6">
    <source>
        <dbReference type="ARBA" id="ARBA00023136"/>
    </source>
</evidence>
<dbReference type="AlphaFoldDB" id="A0A438GVE4"/>
<dbReference type="PANTHER" id="PTHR10332">
    <property type="entry name" value="EQUILIBRATIVE NUCLEOSIDE TRANSPORTER"/>
    <property type="match status" value="1"/>
</dbReference>
<keyword evidence="5 7" id="KW-1133">Transmembrane helix</keyword>
<dbReference type="GO" id="GO:0016020">
    <property type="term" value="C:membrane"/>
    <property type="evidence" value="ECO:0007669"/>
    <property type="project" value="UniProtKB-SubCell"/>
</dbReference>
<keyword evidence="4 7" id="KW-0812">Transmembrane</keyword>
<comment type="subcellular location">
    <subcellularLocation>
        <location evidence="1">Membrane</location>
        <topology evidence="1">Multi-pass membrane protein</topology>
    </subcellularLocation>
</comment>